<evidence type="ECO:0000256" key="2">
    <source>
        <dbReference type="ARBA" id="ARBA00022448"/>
    </source>
</evidence>
<gene>
    <name evidence="4" type="ORF">GCM10011351_26140</name>
</gene>
<reference evidence="4" key="2">
    <citation type="submission" date="2020-09" db="EMBL/GenBank/DDBJ databases">
        <authorList>
            <person name="Sun Q."/>
            <person name="Zhou Y."/>
        </authorList>
    </citation>
    <scope>NUCLEOTIDE SEQUENCE</scope>
    <source>
        <strain evidence="4">CGMCC 1.6333</strain>
    </source>
</reference>
<dbReference type="PROSITE" id="PS51257">
    <property type="entry name" value="PROKAR_LIPOPROTEIN"/>
    <property type="match status" value="1"/>
</dbReference>
<evidence type="ECO:0000313" key="4">
    <source>
        <dbReference type="EMBL" id="GGM38788.1"/>
    </source>
</evidence>
<dbReference type="GO" id="GO:0015768">
    <property type="term" value="P:maltose transport"/>
    <property type="evidence" value="ECO:0007669"/>
    <property type="project" value="TreeGrafter"/>
</dbReference>
<dbReference type="AlphaFoldDB" id="A0A917WXK5"/>
<comment type="caution">
    <text evidence="4">The sequence shown here is derived from an EMBL/GenBank/DDBJ whole genome shotgun (WGS) entry which is preliminary data.</text>
</comment>
<name>A0A917WXK5_9BACI</name>
<dbReference type="Pfam" id="PF13416">
    <property type="entry name" value="SBP_bac_8"/>
    <property type="match status" value="1"/>
</dbReference>
<dbReference type="PANTHER" id="PTHR30061">
    <property type="entry name" value="MALTOSE-BINDING PERIPLASMIC PROTEIN"/>
    <property type="match status" value="1"/>
</dbReference>
<dbReference type="SUPFAM" id="SSF53850">
    <property type="entry name" value="Periplasmic binding protein-like II"/>
    <property type="match status" value="1"/>
</dbReference>
<dbReference type="GO" id="GO:0042956">
    <property type="term" value="P:maltodextrin transmembrane transport"/>
    <property type="evidence" value="ECO:0007669"/>
    <property type="project" value="TreeGrafter"/>
</dbReference>
<evidence type="ECO:0000256" key="1">
    <source>
        <dbReference type="ARBA" id="ARBA00008520"/>
    </source>
</evidence>
<dbReference type="GO" id="GO:1901982">
    <property type="term" value="F:maltose binding"/>
    <property type="evidence" value="ECO:0007669"/>
    <property type="project" value="TreeGrafter"/>
</dbReference>
<evidence type="ECO:0000313" key="5">
    <source>
        <dbReference type="Proteomes" id="UP000618460"/>
    </source>
</evidence>
<dbReference type="PANTHER" id="PTHR30061:SF50">
    <property type="entry name" value="MALTOSE_MALTODEXTRIN-BINDING PERIPLASMIC PROTEIN"/>
    <property type="match status" value="1"/>
</dbReference>
<dbReference type="Gene3D" id="3.40.190.10">
    <property type="entry name" value="Periplasmic binding protein-like II"/>
    <property type="match status" value="2"/>
</dbReference>
<evidence type="ECO:0000256" key="3">
    <source>
        <dbReference type="ARBA" id="ARBA00022729"/>
    </source>
</evidence>
<keyword evidence="2" id="KW-0813">Transport</keyword>
<organism evidence="4 5">
    <name type="scientific">Paraliobacillus quinghaiensis</name>
    <dbReference type="NCBI Taxonomy" id="470815"/>
    <lineage>
        <taxon>Bacteria</taxon>
        <taxon>Bacillati</taxon>
        <taxon>Bacillota</taxon>
        <taxon>Bacilli</taxon>
        <taxon>Bacillales</taxon>
        <taxon>Bacillaceae</taxon>
        <taxon>Paraliobacillus</taxon>
    </lineage>
</organism>
<keyword evidence="5" id="KW-1185">Reference proteome</keyword>
<dbReference type="Proteomes" id="UP000618460">
    <property type="component" value="Unassembled WGS sequence"/>
</dbReference>
<comment type="similarity">
    <text evidence="1">Belongs to the bacterial solute-binding protein 1 family.</text>
</comment>
<dbReference type="OrthoDB" id="9795467at2"/>
<proteinExistence type="inferred from homology"/>
<accession>A0A917WXK5</accession>
<dbReference type="RefSeq" id="WP_117157243.1">
    <property type="nucleotide sequence ID" value="NZ_BMLG01000018.1"/>
</dbReference>
<dbReference type="InterPro" id="IPR006059">
    <property type="entry name" value="SBP"/>
</dbReference>
<dbReference type="EMBL" id="BMLG01000018">
    <property type="protein sequence ID" value="GGM38788.1"/>
    <property type="molecule type" value="Genomic_DNA"/>
</dbReference>
<reference evidence="4" key="1">
    <citation type="journal article" date="2014" name="Int. J. Syst. Evol. Microbiol.">
        <title>Complete genome sequence of Corynebacterium casei LMG S-19264T (=DSM 44701T), isolated from a smear-ripened cheese.</title>
        <authorList>
            <consortium name="US DOE Joint Genome Institute (JGI-PGF)"/>
            <person name="Walter F."/>
            <person name="Albersmeier A."/>
            <person name="Kalinowski J."/>
            <person name="Ruckert C."/>
        </authorList>
    </citation>
    <scope>NUCLEOTIDE SEQUENCE</scope>
    <source>
        <strain evidence="4">CGMCC 1.6333</strain>
    </source>
</reference>
<keyword evidence="3" id="KW-0732">Signal</keyword>
<protein>
    <submittedName>
        <fullName evidence="4">ABC transporter substrate-binding protein</fullName>
    </submittedName>
</protein>
<dbReference type="GO" id="GO:0055052">
    <property type="term" value="C:ATP-binding cassette (ABC) transporter complex, substrate-binding subunit-containing"/>
    <property type="evidence" value="ECO:0007669"/>
    <property type="project" value="TreeGrafter"/>
</dbReference>
<sequence>MQMRQGIFILLLILIILATACGDQSIMNGQDDKSMNTNQKKEEIIIWHTFSEKETNIFENYIIPLFEKDFPMIEVTPVRQAYSEELKSAIIARASTNKPPDIVRMDIAWLPKFAQLQLLYPVSNFEDFKDIKNRLYEEPLASNLYKGKYYGVPLNTNTKVAIYNQKLIEKFGIEKLPELMKELIDIVEKNNLVIGIDDLSPWETYHYFHGLGGVLMNSSYSKAQGYLDSEQSIKAVKKLLELYKNGNLTPKLFDAPNTWEGVLDRTYFMIDEGPWFYSVNSQEKIDFINELTVSSPFPETDGKRAVLGGENLVISKGTKHLEASWTFVKWMTSEVPQTQLARTGLIPSNKQINLTSFKQFPYYQTYLNSLDDTIIRPPVAEWVEIREVYMRYFKLIFTESISVEEALSRAAIEIDELLEEKGR</sequence>